<dbReference type="GO" id="GO:0005634">
    <property type="term" value="C:nucleus"/>
    <property type="evidence" value="ECO:0007669"/>
    <property type="project" value="UniProtKB-SubCell"/>
</dbReference>
<evidence type="ECO:0000256" key="2">
    <source>
        <dbReference type="ARBA" id="ARBA00010801"/>
    </source>
</evidence>
<feature type="compositionally biased region" description="Basic and acidic residues" evidence="4">
    <location>
        <begin position="57"/>
        <end position="66"/>
    </location>
</feature>
<evidence type="ECO:0000313" key="8">
    <source>
        <dbReference type="Proteomes" id="UP000694240"/>
    </source>
</evidence>
<evidence type="ECO:0000256" key="3">
    <source>
        <dbReference type="ARBA" id="ARBA00023242"/>
    </source>
</evidence>
<proteinExistence type="inferred from homology"/>
<keyword evidence="5" id="KW-0472">Membrane</keyword>
<evidence type="ECO:0000256" key="5">
    <source>
        <dbReference type="SAM" id="Phobius"/>
    </source>
</evidence>
<feature type="compositionally biased region" description="Polar residues" evidence="4">
    <location>
        <begin position="28"/>
        <end position="42"/>
    </location>
</feature>
<name>A0A8T2CQD7_9BRAS</name>
<dbReference type="PANTHER" id="PTHR12214:SF0">
    <property type="entry name" value="LD29489P"/>
    <property type="match status" value="1"/>
</dbReference>
<protein>
    <submittedName>
        <fullName evidence="7">GC-rich sequence DNA-binding factor-like domain</fullName>
    </submittedName>
</protein>
<evidence type="ECO:0000256" key="4">
    <source>
        <dbReference type="SAM" id="MobiDB-lite"/>
    </source>
</evidence>
<keyword evidence="5" id="KW-0812">Transmembrane</keyword>
<keyword evidence="7" id="KW-0238">DNA-binding</keyword>
<evidence type="ECO:0000256" key="1">
    <source>
        <dbReference type="ARBA" id="ARBA00004123"/>
    </source>
</evidence>
<keyword evidence="3" id="KW-0539">Nucleus</keyword>
<dbReference type="InterPro" id="IPR022783">
    <property type="entry name" value="GCFC_dom"/>
</dbReference>
<comment type="caution">
    <text evidence="7">The sequence shown here is derived from an EMBL/GenBank/DDBJ whole genome shotgun (WGS) entry which is preliminary data.</text>
</comment>
<keyword evidence="8" id="KW-1185">Reference proteome</keyword>
<comment type="subcellular location">
    <subcellularLocation>
        <location evidence="1">Nucleus</location>
    </subcellularLocation>
</comment>
<comment type="similarity">
    <text evidence="2">Belongs to the GCF family.</text>
</comment>
<dbReference type="Proteomes" id="UP000694240">
    <property type="component" value="Chromosome 5"/>
</dbReference>
<feature type="region of interest" description="Disordered" evidence="4">
    <location>
        <begin position="1"/>
        <end position="66"/>
    </location>
</feature>
<dbReference type="InterPro" id="IPR012890">
    <property type="entry name" value="GCFC2-like"/>
</dbReference>
<dbReference type="EMBL" id="JAEFBK010000005">
    <property type="protein sequence ID" value="KAG7601669.1"/>
    <property type="molecule type" value="Genomic_DNA"/>
</dbReference>
<keyword evidence="5" id="KW-1133">Transmembrane helix</keyword>
<dbReference type="GO" id="GO:0000398">
    <property type="term" value="P:mRNA splicing, via spliceosome"/>
    <property type="evidence" value="ECO:0007669"/>
    <property type="project" value="InterPro"/>
</dbReference>
<feature type="domain" description="GCF C-terminal" evidence="6">
    <location>
        <begin position="303"/>
        <end position="505"/>
    </location>
</feature>
<sequence>MGTKQPRNYRRRCNDEIDGEDATAAAKPSSSDLYPAKPSSSDLYPWKRRKLPAIPTKNDDDAKGRDHAKSSWLLDLSRGDEFYTQEQMQQRLKEHSQDERPMEIVFNGERVRSIGMDGLSYVFVCPMPQTADDKMAALDRICNAYDERVNSRMPQEQPQMYAGRPEELAKEPDENLTMSIAAAESCPSAPVYKYASLQEISDFKSVFRNFMQGICVAFVCVSGAFISIKRLLSIFFLSQKNGYLITAIEDQMKVDGYSLIVEGDSSTDDESDCETSAYEEARDSLLQRADKIFSDASVVYSELSRVKSIFKRGARHPSPAFRAAYTSLTVPSMYSPYLRLELLRWDPLHQDVDFSDMNWHGLLFHSRIVCGSTPVCTNPNFVSELVKYVAVPILHHRIVRCWDILSTRETRNVVAATSLVARYVFPSSEALAELSLAIHARLVEAIIAISVPTWDPQVSKDVPNAPQVAAYRFGTSVRLMRNICMWKDVMELPVLEKLALSDLLFGKVLPHVRSIASESNIHDAVTKTERIVASLSGVWTGPSVTRTHSHLLQPLVDCTLTLGRILEKKVCLGTGRYGNHWSRPQEDVDLQLTDPFSVRIKVI</sequence>
<organism evidence="7 8">
    <name type="scientific">Arabidopsis thaliana x Arabidopsis arenosa</name>
    <dbReference type="NCBI Taxonomy" id="1240361"/>
    <lineage>
        <taxon>Eukaryota</taxon>
        <taxon>Viridiplantae</taxon>
        <taxon>Streptophyta</taxon>
        <taxon>Embryophyta</taxon>
        <taxon>Tracheophyta</taxon>
        <taxon>Spermatophyta</taxon>
        <taxon>Magnoliopsida</taxon>
        <taxon>eudicotyledons</taxon>
        <taxon>Gunneridae</taxon>
        <taxon>Pentapetalae</taxon>
        <taxon>rosids</taxon>
        <taxon>malvids</taxon>
        <taxon>Brassicales</taxon>
        <taxon>Brassicaceae</taxon>
        <taxon>Camelineae</taxon>
        <taxon>Arabidopsis</taxon>
    </lineage>
</organism>
<dbReference type="Pfam" id="PF07842">
    <property type="entry name" value="GCFC"/>
    <property type="match status" value="1"/>
</dbReference>
<dbReference type="AlphaFoldDB" id="A0A8T2CQD7"/>
<dbReference type="PANTHER" id="PTHR12214">
    <property type="entry name" value="GC-RICH SEQUENCE DNA-BINDING FACTOR"/>
    <property type="match status" value="1"/>
</dbReference>
<feature type="transmembrane region" description="Helical" evidence="5">
    <location>
        <begin position="214"/>
        <end position="237"/>
    </location>
</feature>
<reference evidence="7 8" key="1">
    <citation type="submission" date="2020-12" db="EMBL/GenBank/DDBJ databases">
        <title>Concerted genomic and epigenomic changes stabilize Arabidopsis allopolyploids.</title>
        <authorList>
            <person name="Chen Z."/>
        </authorList>
    </citation>
    <scope>NUCLEOTIDE SEQUENCE [LARGE SCALE GENOMIC DNA]</scope>
    <source>
        <strain evidence="7">Allo738</strain>
        <tissue evidence="7">Leaf</tissue>
    </source>
</reference>
<accession>A0A8T2CQD7</accession>
<dbReference type="GO" id="GO:0003677">
    <property type="term" value="F:DNA binding"/>
    <property type="evidence" value="ECO:0007669"/>
    <property type="project" value="UniProtKB-KW"/>
</dbReference>
<gene>
    <name evidence="7" type="ORF">ISN45_At05g008130</name>
</gene>
<evidence type="ECO:0000313" key="7">
    <source>
        <dbReference type="EMBL" id="KAG7601669.1"/>
    </source>
</evidence>
<evidence type="ECO:0000259" key="6">
    <source>
        <dbReference type="Pfam" id="PF07842"/>
    </source>
</evidence>